<keyword evidence="2" id="KW-1185">Reference proteome</keyword>
<dbReference type="EMBL" id="JBHTMP010000030">
    <property type="protein sequence ID" value="MFD1323310.1"/>
    <property type="molecule type" value="Genomic_DNA"/>
</dbReference>
<evidence type="ECO:0008006" key="3">
    <source>
        <dbReference type="Google" id="ProtNLM"/>
    </source>
</evidence>
<accession>A0ABW3YHQ9</accession>
<gene>
    <name evidence="1" type="ORF">ACFQ4H_19675</name>
</gene>
<evidence type="ECO:0000313" key="2">
    <source>
        <dbReference type="Proteomes" id="UP001597260"/>
    </source>
</evidence>
<dbReference type="Proteomes" id="UP001597260">
    <property type="component" value="Unassembled WGS sequence"/>
</dbReference>
<name>A0ABW3YHQ9_9ACTN</name>
<protein>
    <recommendedName>
        <fullName evidence="3">DUF1963 domain-containing protein</fullName>
    </recommendedName>
</protein>
<dbReference type="RefSeq" id="WP_377572459.1">
    <property type="nucleotide sequence ID" value="NZ_JBHTMP010000030.1"/>
</dbReference>
<sequence>MIQDLVAAASTGDDDAVYELARIAAADPTRLAAHLPELLDRGVLWPPTLFRAADREVVESIVGRVDAGVASSLELNHLLVVLAHTRSELAEAALRRWQETPPTFMDGLSVSSLGYARQGGWTVRPDGSRRELCGPVAYELVMREVPEVPDGPVCPWCASPLWTVLDLDTGAPEVRQALAHTGWSGRLRITTCFLCVNYTTLYADVTPDGGSSWSSRNQRPDYLRCSTEEPPPLLPVVGPPRSSPYLASAWDEGGSTLGGTPDWIQDAEYVDCAACGRPMDYLGLVGGADLGWGEGADYLFLHAACGLAAVSYQQS</sequence>
<comment type="caution">
    <text evidence="1">The sequence shown here is derived from an EMBL/GenBank/DDBJ whole genome shotgun (WGS) entry which is preliminary data.</text>
</comment>
<proteinExistence type="predicted"/>
<evidence type="ECO:0000313" key="1">
    <source>
        <dbReference type="EMBL" id="MFD1323310.1"/>
    </source>
</evidence>
<organism evidence="1 2">
    <name type="scientific">Micromonospora sonneratiae</name>
    <dbReference type="NCBI Taxonomy" id="1184706"/>
    <lineage>
        <taxon>Bacteria</taxon>
        <taxon>Bacillati</taxon>
        <taxon>Actinomycetota</taxon>
        <taxon>Actinomycetes</taxon>
        <taxon>Micromonosporales</taxon>
        <taxon>Micromonosporaceae</taxon>
        <taxon>Micromonospora</taxon>
    </lineage>
</organism>
<reference evidence="2" key="1">
    <citation type="journal article" date="2019" name="Int. J. Syst. Evol. Microbiol.">
        <title>The Global Catalogue of Microorganisms (GCM) 10K type strain sequencing project: providing services to taxonomists for standard genome sequencing and annotation.</title>
        <authorList>
            <consortium name="The Broad Institute Genomics Platform"/>
            <consortium name="The Broad Institute Genome Sequencing Center for Infectious Disease"/>
            <person name="Wu L."/>
            <person name="Ma J."/>
        </authorList>
    </citation>
    <scope>NUCLEOTIDE SEQUENCE [LARGE SCALE GENOMIC DNA]</scope>
    <source>
        <strain evidence="2">JCM 31037</strain>
    </source>
</reference>